<sequence length="110" mass="12631">MNSSVFKLRKFELDEPEWKILGNLLTVLRMYKAATLAFSNSISTIANAIPTMDKIDELFTLQGDKALDPAVRAAPEFAKNCLNKYWFNHCIQAPDRQKLPRMQTRSRRVA</sequence>
<dbReference type="AlphaFoldDB" id="A0AAD6Z5Z5"/>
<accession>A0AAD6Z5Z5</accession>
<comment type="caution">
    <text evidence="1">The sequence shown here is derived from an EMBL/GenBank/DDBJ whole genome shotgun (WGS) entry which is preliminary data.</text>
</comment>
<evidence type="ECO:0000313" key="1">
    <source>
        <dbReference type="EMBL" id="KAJ7309302.1"/>
    </source>
</evidence>
<protein>
    <submittedName>
        <fullName evidence="1">Uncharacterized protein</fullName>
    </submittedName>
</protein>
<organism evidence="1 2">
    <name type="scientific">Mycena albidolilacea</name>
    <dbReference type="NCBI Taxonomy" id="1033008"/>
    <lineage>
        <taxon>Eukaryota</taxon>
        <taxon>Fungi</taxon>
        <taxon>Dikarya</taxon>
        <taxon>Basidiomycota</taxon>
        <taxon>Agaricomycotina</taxon>
        <taxon>Agaricomycetes</taxon>
        <taxon>Agaricomycetidae</taxon>
        <taxon>Agaricales</taxon>
        <taxon>Marasmiineae</taxon>
        <taxon>Mycenaceae</taxon>
        <taxon>Mycena</taxon>
    </lineage>
</organism>
<gene>
    <name evidence="1" type="ORF">DFH08DRAFT_719340</name>
</gene>
<reference evidence="1" key="1">
    <citation type="submission" date="2023-03" db="EMBL/GenBank/DDBJ databases">
        <title>Massive genome expansion in bonnet fungi (Mycena s.s.) driven by repeated elements and novel gene families across ecological guilds.</title>
        <authorList>
            <consortium name="Lawrence Berkeley National Laboratory"/>
            <person name="Harder C.B."/>
            <person name="Miyauchi S."/>
            <person name="Viragh M."/>
            <person name="Kuo A."/>
            <person name="Thoen E."/>
            <person name="Andreopoulos B."/>
            <person name="Lu D."/>
            <person name="Skrede I."/>
            <person name="Drula E."/>
            <person name="Henrissat B."/>
            <person name="Morin E."/>
            <person name="Kohler A."/>
            <person name="Barry K."/>
            <person name="LaButti K."/>
            <person name="Morin E."/>
            <person name="Salamov A."/>
            <person name="Lipzen A."/>
            <person name="Mereny Z."/>
            <person name="Hegedus B."/>
            <person name="Baldrian P."/>
            <person name="Stursova M."/>
            <person name="Weitz H."/>
            <person name="Taylor A."/>
            <person name="Grigoriev I.V."/>
            <person name="Nagy L.G."/>
            <person name="Martin F."/>
            <person name="Kauserud H."/>
        </authorList>
    </citation>
    <scope>NUCLEOTIDE SEQUENCE</scope>
    <source>
        <strain evidence="1">CBHHK002</strain>
    </source>
</reference>
<evidence type="ECO:0000313" key="2">
    <source>
        <dbReference type="Proteomes" id="UP001218218"/>
    </source>
</evidence>
<dbReference type="EMBL" id="JARIHO010000082">
    <property type="protein sequence ID" value="KAJ7309302.1"/>
    <property type="molecule type" value="Genomic_DNA"/>
</dbReference>
<dbReference type="Proteomes" id="UP001218218">
    <property type="component" value="Unassembled WGS sequence"/>
</dbReference>
<name>A0AAD6Z5Z5_9AGAR</name>
<keyword evidence="2" id="KW-1185">Reference proteome</keyword>
<proteinExistence type="predicted"/>